<evidence type="ECO:0000256" key="4">
    <source>
        <dbReference type="SAM" id="MobiDB-lite"/>
    </source>
</evidence>
<dbReference type="InterPro" id="IPR027417">
    <property type="entry name" value="P-loop_NTPase"/>
</dbReference>
<feature type="compositionally biased region" description="Basic residues" evidence="4">
    <location>
        <begin position="1223"/>
        <end position="1232"/>
    </location>
</feature>
<feature type="compositionally biased region" description="Polar residues" evidence="4">
    <location>
        <begin position="730"/>
        <end position="744"/>
    </location>
</feature>
<dbReference type="PANTHER" id="PTHR12858">
    <property type="entry name" value="RIBOSOME BIOGENESIS PROTEIN"/>
    <property type="match status" value="1"/>
</dbReference>
<feature type="region of interest" description="Disordered" evidence="4">
    <location>
        <begin position="1168"/>
        <end position="1232"/>
    </location>
</feature>
<feature type="compositionally biased region" description="Basic and acidic residues" evidence="4">
    <location>
        <begin position="1168"/>
        <end position="1207"/>
    </location>
</feature>
<dbReference type="InterPro" id="IPR037875">
    <property type="entry name" value="Bms1_N"/>
</dbReference>
<dbReference type="InterPro" id="IPR012948">
    <property type="entry name" value="AARP2CN"/>
</dbReference>
<dbReference type="PROSITE" id="PS51714">
    <property type="entry name" value="G_BMS1"/>
    <property type="match status" value="1"/>
</dbReference>
<keyword evidence="7" id="KW-1185">Reference proteome</keyword>
<feature type="compositionally biased region" description="Polar residues" evidence="4">
    <location>
        <begin position="28"/>
        <end position="48"/>
    </location>
</feature>
<dbReference type="CDD" id="cd01882">
    <property type="entry name" value="BMS1"/>
    <property type="match status" value="1"/>
</dbReference>
<feature type="domain" description="Bms1-type G" evidence="5">
    <location>
        <begin position="78"/>
        <end position="242"/>
    </location>
</feature>
<comment type="caution">
    <text evidence="6">The sequence shown here is derived from an EMBL/GenBank/DDBJ whole genome shotgun (WGS) entry which is preliminary data.</text>
</comment>
<evidence type="ECO:0000313" key="6">
    <source>
        <dbReference type="EMBL" id="KAH6589605.1"/>
    </source>
</evidence>
<evidence type="ECO:0000256" key="2">
    <source>
        <dbReference type="ARBA" id="ARBA00022517"/>
    </source>
</evidence>
<dbReference type="Pfam" id="PF22298">
    <property type="entry name" value="Tsr1_G-like"/>
    <property type="match status" value="1"/>
</dbReference>
<evidence type="ECO:0000256" key="1">
    <source>
        <dbReference type="ARBA" id="ARBA00004604"/>
    </source>
</evidence>
<keyword evidence="2" id="KW-0690">Ribosome biogenesis</keyword>
<dbReference type="Pfam" id="PF08142">
    <property type="entry name" value="AARP2CN"/>
    <property type="match status" value="1"/>
</dbReference>
<comment type="subcellular location">
    <subcellularLocation>
        <location evidence="1">Nucleus</location>
        <location evidence="1">Nucleolus</location>
    </subcellularLocation>
</comment>
<feature type="compositionally biased region" description="Acidic residues" evidence="4">
    <location>
        <begin position="504"/>
        <end position="556"/>
    </location>
</feature>
<sequence>MDSATTAAPKAHRKPQAGPKADRKKASGTLNKNAAKNNPRAFTSFSSRNADKAIRRNSEKDQRKLHVPLVDRSPIDAAPFIVAVVGPPKTGKTTLIKSLVKRYTKHSLGEIHGPVTVISGKKRRLTFIECNNDLNSMIDIGKIADLILLLIDASYGFEMETFEFLNILQVHGFPRVMGVLTHLDKFKDNKRLRKVKKRLKQRFWTEIYQGAKLFYLSGMVNGRYPKTEILNLSRFISVMKFRPLIWRNTHPYMLTDRMEDITDPETVHNNPKCDRTVTVYGYLRGTNLKKNSKVHIPGVGDQDILHISILDDPCPIPDKVKRKLSDKHKLLYAPMSDVGGILYDKDAVYINVPGTFSRRTDVDGNNEDQINEPAGPGEQMVLDLQDAPSTLAERVKSSQLRIFNSSKPLLAGDSEIFLNRADDESDDEIGEGDEDEMCDENDGSEDDEDDEDDDDEDEGDNEEEEAPDMFGRQRRRVSRGYATAQAGEDQDGPGESSSIAFAESDSDLGLSDEDEDDESQNDDGDDRIDGQSNDDDDDDDDDDNDDDDNDDMEVGIDADGSLRWKGDLQTKAASNFSRLRRFNLSDYVYNPEKCESMNSETSQDHGVIENANIGSTNTASGSGGNTLSEDDSWFNVRRRTLTPTLKQSLIYVDTAKVEIIAQTLDKWSDEEFLDSIRDRFITGRNRAESGDAGDEEREENAKEINSDDEVYDDFEDLENPDTAALVDKQTPVSRSSAGGSASTKSRSKAANDPDIMDIQSERDANALKKEEMIKKKFDADYDGQGDDDEKEDEGNFYETTKMEMTRQQEMNRAEFESEDPETRAQLEGYTAGTYVRIVLGGMPCEFVQQFDSDYPIIVGGLLATELSFGFVQVRIKKHRWAKKILKTNDPLLFSLGWRRFQSIPLYSLNNDATRNRMLKYTPEHMHCLATFYGPVTAQNTGFCCFQSVSDHTAAFRISATGVVLEIGKTTEVVKKLKITGTPMKVFKNTAFVKDMFSTSLEVAKFEGASLRTVSGIRGQVKKSLGKPEGAFRATFEDKVLMSDIIFLRAWYPVKPKKFYNPVMSLLLSDKLKWKGMRTTGQLRKDQNVRLTQNQDSLYKPIERPERRFNKLRIPKTLQAGLPFASKPKLLSKQRKPGLLVRRAVVMEPHERKVATLIQAINTIKNDKLQKRKTKQGEKRAETLRKQAKVVEMDRVMGRERSKEFHREQGKKRARDEAIEARSSGRRQKKKKE</sequence>
<reference evidence="6 7" key="1">
    <citation type="submission" date="2021-02" db="EMBL/GenBank/DDBJ databases">
        <title>Variation within the Batrachochytrium salamandrivorans European outbreak.</title>
        <authorList>
            <person name="Kelly M."/>
            <person name="Pasmans F."/>
            <person name="Shea T.P."/>
            <person name="Munoz J.F."/>
            <person name="Carranza S."/>
            <person name="Cuomo C.A."/>
            <person name="Martel A."/>
        </authorList>
    </citation>
    <scope>NUCLEOTIDE SEQUENCE [LARGE SCALE GENOMIC DNA]</scope>
    <source>
        <strain evidence="6 7">AMFP18/2</strain>
    </source>
</reference>
<feature type="compositionally biased region" description="Acidic residues" evidence="4">
    <location>
        <begin position="423"/>
        <end position="467"/>
    </location>
</feature>
<keyword evidence="3" id="KW-0539">Nucleus</keyword>
<gene>
    <name evidence="6" type="ORF">BASA50_009917</name>
</gene>
<dbReference type="SMART" id="SM00785">
    <property type="entry name" value="AARP2CN"/>
    <property type="match status" value="1"/>
</dbReference>
<evidence type="ECO:0000313" key="7">
    <source>
        <dbReference type="Proteomes" id="UP001648503"/>
    </source>
</evidence>
<name>A0ABQ8EZZ5_9FUNG</name>
<protein>
    <recommendedName>
        <fullName evidence="5">Bms1-type G domain-containing protein</fullName>
    </recommendedName>
</protein>
<feature type="region of interest" description="Disordered" evidence="4">
    <location>
        <begin position="1"/>
        <end position="51"/>
    </location>
</feature>
<dbReference type="InterPro" id="IPR007034">
    <property type="entry name" value="BMS1_TSR1_C"/>
</dbReference>
<accession>A0ABQ8EZZ5</accession>
<evidence type="ECO:0000259" key="5">
    <source>
        <dbReference type="PROSITE" id="PS51714"/>
    </source>
</evidence>
<dbReference type="Proteomes" id="UP001648503">
    <property type="component" value="Unassembled WGS sequence"/>
</dbReference>
<dbReference type="Pfam" id="PF04950">
    <property type="entry name" value="RIBIOP_C"/>
    <property type="match status" value="1"/>
</dbReference>
<organism evidence="6 7">
    <name type="scientific">Batrachochytrium salamandrivorans</name>
    <dbReference type="NCBI Taxonomy" id="1357716"/>
    <lineage>
        <taxon>Eukaryota</taxon>
        <taxon>Fungi</taxon>
        <taxon>Fungi incertae sedis</taxon>
        <taxon>Chytridiomycota</taxon>
        <taxon>Chytridiomycota incertae sedis</taxon>
        <taxon>Chytridiomycetes</taxon>
        <taxon>Rhizophydiales</taxon>
        <taxon>Rhizophydiales incertae sedis</taxon>
        <taxon>Batrachochytrium</taxon>
    </lineage>
</organism>
<dbReference type="SMART" id="SM01362">
    <property type="entry name" value="DUF663"/>
    <property type="match status" value="1"/>
</dbReference>
<evidence type="ECO:0000256" key="3">
    <source>
        <dbReference type="ARBA" id="ARBA00023242"/>
    </source>
</evidence>
<feature type="compositionally biased region" description="Acidic residues" evidence="4">
    <location>
        <begin position="706"/>
        <end position="719"/>
    </location>
</feature>
<feature type="region of interest" description="Disordered" evidence="4">
    <location>
        <begin position="686"/>
        <end position="759"/>
    </location>
</feature>
<dbReference type="PANTHER" id="PTHR12858:SF2">
    <property type="entry name" value="RIBOSOME BIOGENESIS PROTEIN BMS1 HOMOLOG"/>
    <property type="match status" value="1"/>
</dbReference>
<proteinExistence type="predicted"/>
<dbReference type="InterPro" id="IPR039761">
    <property type="entry name" value="Bms1/Tsr1"/>
</dbReference>
<dbReference type="EMBL" id="JAFCIX010000444">
    <property type="protein sequence ID" value="KAH6589605.1"/>
    <property type="molecule type" value="Genomic_DNA"/>
</dbReference>
<dbReference type="SUPFAM" id="SSF52540">
    <property type="entry name" value="P-loop containing nucleoside triphosphate hydrolases"/>
    <property type="match status" value="1"/>
</dbReference>
<dbReference type="Gene3D" id="3.40.50.300">
    <property type="entry name" value="P-loop containing nucleotide triphosphate hydrolases"/>
    <property type="match status" value="1"/>
</dbReference>
<feature type="region of interest" description="Disordered" evidence="4">
    <location>
        <begin position="357"/>
        <end position="379"/>
    </location>
</feature>
<dbReference type="InterPro" id="IPR030387">
    <property type="entry name" value="G_Bms1/Tsr1_dom"/>
</dbReference>
<feature type="region of interest" description="Disordered" evidence="4">
    <location>
        <begin position="415"/>
        <end position="558"/>
    </location>
</feature>